<dbReference type="FunFam" id="3.40.50.720:FF:000084">
    <property type="entry name" value="Short-chain dehydrogenase reductase"/>
    <property type="match status" value="1"/>
</dbReference>
<dbReference type="PANTHER" id="PTHR43975">
    <property type="entry name" value="ZGC:101858"/>
    <property type="match status" value="1"/>
</dbReference>
<dbReference type="STRING" id="34508.A0A4U5MTV3"/>
<dbReference type="Pfam" id="PF13561">
    <property type="entry name" value="adh_short_C2"/>
    <property type="match status" value="1"/>
</dbReference>
<dbReference type="AlphaFoldDB" id="A0A4U5MTV3"/>
<accession>A0A4U5MTV3</accession>
<dbReference type="EMBL" id="AZBU02000006">
    <property type="protein sequence ID" value="TKR73134.1"/>
    <property type="molecule type" value="Genomic_DNA"/>
</dbReference>
<name>A0A4U5MTV3_STECR</name>
<protein>
    <submittedName>
        <fullName evidence="1">Uncharacterized protein</fullName>
    </submittedName>
</protein>
<reference evidence="1 2" key="1">
    <citation type="journal article" date="2015" name="Genome Biol.">
        <title>Comparative genomics of Steinernema reveals deeply conserved gene regulatory networks.</title>
        <authorList>
            <person name="Dillman A.R."/>
            <person name="Macchietto M."/>
            <person name="Porter C.F."/>
            <person name="Rogers A."/>
            <person name="Williams B."/>
            <person name="Antoshechkin I."/>
            <person name="Lee M.M."/>
            <person name="Goodwin Z."/>
            <person name="Lu X."/>
            <person name="Lewis E.E."/>
            <person name="Goodrich-Blair H."/>
            <person name="Stock S.P."/>
            <person name="Adams B.J."/>
            <person name="Sternberg P.W."/>
            <person name="Mortazavi A."/>
        </authorList>
    </citation>
    <scope>NUCLEOTIDE SEQUENCE [LARGE SCALE GENOMIC DNA]</scope>
    <source>
        <strain evidence="1 2">ALL</strain>
    </source>
</reference>
<proteinExistence type="predicted"/>
<dbReference type="InterPro" id="IPR036291">
    <property type="entry name" value="NAD(P)-bd_dom_sf"/>
</dbReference>
<sequence>MSCQKFANKVVIVTGSSSGIGRGIALLLAQQGAAVTIHGRSMQNLKATEQMLQDCGANPYKILVVQGDLLDKNTCEKLISDTVAKFGQIDVLVNNAGVIAKPGLEKDSEENLDFILNVNLKCPLRLIKLAVPHLEKTRGNIVNVSSIAALKPFPGESFYSMSKISLDHYVRVEAPQLARKGIRINNLNPGIVPTAIATRLGCPQEALDKLSRKFVAEQVPLGRAGTCLDMAKAVSYLASDDASYVTGTVLVVDGGCILGNDKPWDMNVMP</sequence>
<dbReference type="PRINTS" id="PR00080">
    <property type="entry name" value="SDRFAMILY"/>
</dbReference>
<keyword evidence="2" id="KW-1185">Reference proteome</keyword>
<evidence type="ECO:0000313" key="1">
    <source>
        <dbReference type="EMBL" id="TKR73134.1"/>
    </source>
</evidence>
<organism evidence="1 2">
    <name type="scientific">Steinernema carpocapsae</name>
    <name type="common">Entomopathogenic nematode</name>
    <dbReference type="NCBI Taxonomy" id="34508"/>
    <lineage>
        <taxon>Eukaryota</taxon>
        <taxon>Metazoa</taxon>
        <taxon>Ecdysozoa</taxon>
        <taxon>Nematoda</taxon>
        <taxon>Chromadorea</taxon>
        <taxon>Rhabditida</taxon>
        <taxon>Tylenchina</taxon>
        <taxon>Panagrolaimomorpha</taxon>
        <taxon>Strongyloidoidea</taxon>
        <taxon>Steinernematidae</taxon>
        <taxon>Steinernema</taxon>
    </lineage>
</organism>
<reference evidence="1 2" key="2">
    <citation type="journal article" date="2019" name="G3 (Bethesda)">
        <title>Hybrid Assembly of the Genome of the Entomopathogenic Nematode Steinernema carpocapsae Identifies the X-Chromosome.</title>
        <authorList>
            <person name="Serra L."/>
            <person name="Macchietto M."/>
            <person name="Macias-Munoz A."/>
            <person name="McGill C.J."/>
            <person name="Rodriguez I.M."/>
            <person name="Rodriguez B."/>
            <person name="Murad R."/>
            <person name="Mortazavi A."/>
        </authorList>
    </citation>
    <scope>NUCLEOTIDE SEQUENCE [LARGE SCALE GENOMIC DNA]</scope>
    <source>
        <strain evidence="1 2">ALL</strain>
    </source>
</reference>
<comment type="caution">
    <text evidence="1">The sequence shown here is derived from an EMBL/GenBank/DDBJ whole genome shotgun (WGS) entry which is preliminary data.</text>
</comment>
<dbReference type="InterPro" id="IPR002347">
    <property type="entry name" value="SDR_fam"/>
</dbReference>
<dbReference type="OrthoDB" id="47007at2759"/>
<dbReference type="PRINTS" id="PR00081">
    <property type="entry name" value="GDHRDH"/>
</dbReference>
<dbReference type="Gene3D" id="3.40.50.720">
    <property type="entry name" value="NAD(P)-binding Rossmann-like Domain"/>
    <property type="match status" value="1"/>
</dbReference>
<dbReference type="PANTHER" id="PTHR43975:SF2">
    <property type="entry name" value="EG:BACR7A4.14 PROTEIN-RELATED"/>
    <property type="match status" value="1"/>
</dbReference>
<evidence type="ECO:0000313" key="2">
    <source>
        <dbReference type="Proteomes" id="UP000298663"/>
    </source>
</evidence>
<dbReference type="SUPFAM" id="SSF51735">
    <property type="entry name" value="NAD(P)-binding Rossmann-fold domains"/>
    <property type="match status" value="1"/>
</dbReference>
<dbReference type="Proteomes" id="UP000298663">
    <property type="component" value="Unassembled WGS sequence"/>
</dbReference>
<gene>
    <name evidence="1" type="ORF">L596_020479</name>
</gene>